<dbReference type="InterPro" id="IPR044567">
    <property type="entry name" value="CLSY/DRD1"/>
</dbReference>
<dbReference type="EMBL" id="JAPFFI010000008">
    <property type="protein sequence ID" value="KAJ6385951.1"/>
    <property type="molecule type" value="Genomic_DNA"/>
</dbReference>
<keyword evidence="8" id="KW-1185">Reference proteome</keyword>
<evidence type="ECO:0000256" key="6">
    <source>
        <dbReference type="SAM" id="MobiDB-lite"/>
    </source>
</evidence>
<evidence type="ECO:0000256" key="5">
    <source>
        <dbReference type="ARBA" id="ARBA00023242"/>
    </source>
</evidence>
<dbReference type="Proteomes" id="UP001141253">
    <property type="component" value="Chromosome 9"/>
</dbReference>
<reference evidence="7" key="2">
    <citation type="journal article" date="2023" name="Int. J. Mol. Sci.">
        <title>De Novo Assembly and Annotation of 11 Diverse Shrub Willow (Salix) Genomes Reveals Novel Gene Organization in Sex-Linked Regions.</title>
        <authorList>
            <person name="Hyden B."/>
            <person name="Feng K."/>
            <person name="Yates T.B."/>
            <person name="Jawdy S."/>
            <person name="Cereghino C."/>
            <person name="Smart L.B."/>
            <person name="Muchero W."/>
        </authorList>
    </citation>
    <scope>NUCLEOTIDE SEQUENCE</scope>
    <source>
        <tissue evidence="7">Shoot tip</tissue>
    </source>
</reference>
<gene>
    <name evidence="7" type="ORF">OIU77_029003</name>
</gene>
<protein>
    <submittedName>
        <fullName evidence="7">Uncharacterized protein</fullName>
    </submittedName>
</protein>
<keyword evidence="3" id="KW-0378">Hydrolase</keyword>
<comment type="subcellular location">
    <subcellularLocation>
        <location evidence="1">Nucleus</location>
    </subcellularLocation>
</comment>
<reference evidence="7" key="1">
    <citation type="submission" date="2022-10" db="EMBL/GenBank/DDBJ databases">
        <authorList>
            <person name="Hyden B.L."/>
            <person name="Feng K."/>
            <person name="Yates T."/>
            <person name="Jawdy S."/>
            <person name="Smart L.B."/>
            <person name="Muchero W."/>
        </authorList>
    </citation>
    <scope>NUCLEOTIDE SEQUENCE</scope>
    <source>
        <tissue evidence="7">Shoot tip</tissue>
    </source>
</reference>
<evidence type="ECO:0000256" key="3">
    <source>
        <dbReference type="ARBA" id="ARBA00022806"/>
    </source>
</evidence>
<proteinExistence type="predicted"/>
<organism evidence="7 8">
    <name type="scientific">Salix suchowensis</name>
    <dbReference type="NCBI Taxonomy" id="1278906"/>
    <lineage>
        <taxon>Eukaryota</taxon>
        <taxon>Viridiplantae</taxon>
        <taxon>Streptophyta</taxon>
        <taxon>Embryophyta</taxon>
        <taxon>Tracheophyta</taxon>
        <taxon>Spermatophyta</taxon>
        <taxon>Magnoliopsida</taxon>
        <taxon>eudicotyledons</taxon>
        <taxon>Gunneridae</taxon>
        <taxon>Pentapetalae</taxon>
        <taxon>rosids</taxon>
        <taxon>fabids</taxon>
        <taxon>Malpighiales</taxon>
        <taxon>Salicaceae</taxon>
        <taxon>Saliceae</taxon>
        <taxon>Salix</taxon>
    </lineage>
</organism>
<evidence type="ECO:0000256" key="1">
    <source>
        <dbReference type="ARBA" id="ARBA00004123"/>
    </source>
</evidence>
<keyword evidence="3" id="KW-0347">Helicase</keyword>
<evidence type="ECO:0000256" key="4">
    <source>
        <dbReference type="ARBA" id="ARBA00022840"/>
    </source>
</evidence>
<evidence type="ECO:0000256" key="2">
    <source>
        <dbReference type="ARBA" id="ARBA00022741"/>
    </source>
</evidence>
<evidence type="ECO:0000313" key="8">
    <source>
        <dbReference type="Proteomes" id="UP001141253"/>
    </source>
</evidence>
<accession>A0ABQ9BLG8</accession>
<keyword evidence="2" id="KW-0547">Nucleotide-binding</keyword>
<keyword evidence="4" id="KW-0067">ATP-binding</keyword>
<evidence type="ECO:0000313" key="7">
    <source>
        <dbReference type="EMBL" id="KAJ6385951.1"/>
    </source>
</evidence>
<comment type="caution">
    <text evidence="7">The sequence shown here is derived from an EMBL/GenBank/DDBJ whole genome shotgun (WGS) entry which is preliminary data.</text>
</comment>
<keyword evidence="5" id="KW-0539">Nucleus</keyword>
<feature type="region of interest" description="Disordered" evidence="6">
    <location>
        <begin position="1"/>
        <end position="32"/>
    </location>
</feature>
<sequence length="225" mass="25338">MEGPLNILPLKRAAPGGSRFNGNKRMRQRKEKVTDYSDPFAIHGLLDHLRMSHVVERWGFSEEKCNVIDLDDDDDEGGGENVASGRMPVVVIDSDDEEESNENRMTGHFQGIVLPKPEGQFPTDLMVSGHAERRIQVVASLTSEPDIKKDKGEYVGVEEDEVDTEIEDDGLGDIWKEMSFALESSKDVVENPQPDENMEEGEDYCEHSFVLKDDIGYVCRICRGY</sequence>
<dbReference type="PANTHER" id="PTHR45821">
    <property type="entry name" value="SNF2 DOMAIN-CONTAINING PROTEIN CLASSY 2-RELATED"/>
    <property type="match status" value="1"/>
</dbReference>
<dbReference type="PANTHER" id="PTHR45821:SF1">
    <property type="entry name" value="ATP-DEPENDENT HELICASE FAMILY PROTEIN-RELATED"/>
    <property type="match status" value="1"/>
</dbReference>
<name>A0ABQ9BLG8_9ROSI</name>